<protein>
    <submittedName>
        <fullName evidence="1">Uncharacterized protein</fullName>
    </submittedName>
</protein>
<dbReference type="OrthoDB" id="410155at2759"/>
<comment type="caution">
    <text evidence="1">The sequence shown here is derived from an EMBL/GenBank/DDBJ whole genome shotgun (WGS) entry which is preliminary data.</text>
</comment>
<dbReference type="Proteomes" id="UP000299102">
    <property type="component" value="Unassembled WGS sequence"/>
</dbReference>
<accession>A0A4C1ZL33</accession>
<name>A0A4C1ZL33_EUMVA</name>
<evidence type="ECO:0000313" key="2">
    <source>
        <dbReference type="Proteomes" id="UP000299102"/>
    </source>
</evidence>
<organism evidence="1 2">
    <name type="scientific">Eumeta variegata</name>
    <name type="common">Bagworm moth</name>
    <name type="synonym">Eumeta japonica</name>
    <dbReference type="NCBI Taxonomy" id="151549"/>
    <lineage>
        <taxon>Eukaryota</taxon>
        <taxon>Metazoa</taxon>
        <taxon>Ecdysozoa</taxon>
        <taxon>Arthropoda</taxon>
        <taxon>Hexapoda</taxon>
        <taxon>Insecta</taxon>
        <taxon>Pterygota</taxon>
        <taxon>Neoptera</taxon>
        <taxon>Endopterygota</taxon>
        <taxon>Lepidoptera</taxon>
        <taxon>Glossata</taxon>
        <taxon>Ditrysia</taxon>
        <taxon>Tineoidea</taxon>
        <taxon>Psychidae</taxon>
        <taxon>Oiketicinae</taxon>
        <taxon>Eumeta</taxon>
    </lineage>
</organism>
<proteinExistence type="predicted"/>
<gene>
    <name evidence="1" type="ORF">EVAR_99953_1</name>
</gene>
<dbReference type="EMBL" id="BGZK01001872">
    <property type="protein sequence ID" value="GBP87629.1"/>
    <property type="molecule type" value="Genomic_DNA"/>
</dbReference>
<reference evidence="1 2" key="1">
    <citation type="journal article" date="2019" name="Commun. Biol.">
        <title>The bagworm genome reveals a unique fibroin gene that provides high tensile strength.</title>
        <authorList>
            <person name="Kono N."/>
            <person name="Nakamura H."/>
            <person name="Ohtoshi R."/>
            <person name="Tomita M."/>
            <person name="Numata K."/>
            <person name="Arakawa K."/>
        </authorList>
    </citation>
    <scope>NUCLEOTIDE SEQUENCE [LARGE SCALE GENOMIC DNA]</scope>
</reference>
<evidence type="ECO:0000313" key="1">
    <source>
        <dbReference type="EMBL" id="GBP87629.1"/>
    </source>
</evidence>
<sequence length="138" mass="16004">MQEVRNDNWSDLMLNITPSYQAYWGLTKVLKTKGWVPTHAFRKSNNSTAFDYRKKPECLADSIEQQCSDNPLHHLEYTHRVEEEDASKLFFDITSSHPNSLLISAVSCEPPPSHHFYRRPRNILSDPSDDLTVEVEKL</sequence>
<dbReference type="AlphaFoldDB" id="A0A4C1ZL33"/>
<keyword evidence="2" id="KW-1185">Reference proteome</keyword>